<evidence type="ECO:0000259" key="1">
    <source>
        <dbReference type="Pfam" id="PF04083"/>
    </source>
</evidence>
<accession>A0A6V7H616</accession>
<protein>
    <recommendedName>
        <fullName evidence="1">Partial AB-hydrolase lipase domain-containing protein</fullName>
    </recommendedName>
</protein>
<dbReference type="EMBL" id="CAJDYZ010007813">
    <property type="protein sequence ID" value="CAD1474640.1"/>
    <property type="molecule type" value="Genomic_DNA"/>
</dbReference>
<dbReference type="OrthoDB" id="6514505at2759"/>
<feature type="domain" description="Partial AB-hydrolase lipase" evidence="1">
    <location>
        <begin position="9"/>
        <end position="66"/>
    </location>
</feature>
<dbReference type="Pfam" id="PF04083">
    <property type="entry name" value="Abhydro_lipase"/>
    <property type="match status" value="1"/>
</dbReference>
<proteinExistence type="predicted"/>
<keyword evidence="3" id="KW-1185">Reference proteome</keyword>
<feature type="non-terminal residue" evidence="2">
    <location>
        <position position="73"/>
    </location>
</feature>
<reference evidence="2" key="1">
    <citation type="submission" date="2020-07" db="EMBL/GenBank/DDBJ databases">
        <authorList>
            <person name="Nazaruddin N."/>
        </authorList>
    </citation>
    <scope>NUCLEOTIDE SEQUENCE</scope>
</reference>
<gene>
    <name evidence="2" type="ORF">MHI_LOCUS481851</name>
</gene>
<dbReference type="InterPro" id="IPR006693">
    <property type="entry name" value="AB_hydrolase_lipase"/>
</dbReference>
<comment type="caution">
    <text evidence="2">The sequence shown here is derived from an EMBL/GenBank/DDBJ whole genome shotgun (WGS) entry which is preliminary data.</text>
</comment>
<name>A0A6V7H616_9HYME</name>
<evidence type="ECO:0000313" key="2">
    <source>
        <dbReference type="EMBL" id="CAD1474640.1"/>
    </source>
</evidence>
<organism evidence="2 3">
    <name type="scientific">Heterotrigona itama</name>
    <dbReference type="NCBI Taxonomy" id="395501"/>
    <lineage>
        <taxon>Eukaryota</taxon>
        <taxon>Metazoa</taxon>
        <taxon>Ecdysozoa</taxon>
        <taxon>Arthropoda</taxon>
        <taxon>Hexapoda</taxon>
        <taxon>Insecta</taxon>
        <taxon>Pterygota</taxon>
        <taxon>Neoptera</taxon>
        <taxon>Endopterygota</taxon>
        <taxon>Hymenoptera</taxon>
        <taxon>Apocrita</taxon>
        <taxon>Aculeata</taxon>
        <taxon>Apoidea</taxon>
        <taxon>Anthophila</taxon>
        <taxon>Apidae</taxon>
        <taxon>Heterotrigona</taxon>
    </lineage>
</organism>
<dbReference type="InterPro" id="IPR029058">
    <property type="entry name" value="AB_hydrolase_fold"/>
</dbReference>
<evidence type="ECO:0000313" key="3">
    <source>
        <dbReference type="Proteomes" id="UP000752696"/>
    </source>
</evidence>
<dbReference type="AlphaFoldDB" id="A0A6V7H616"/>
<dbReference type="Gene3D" id="3.40.50.1820">
    <property type="entry name" value="alpha/beta hydrolase"/>
    <property type="match status" value="1"/>
</dbReference>
<feature type="non-terminal residue" evidence="2">
    <location>
        <position position="1"/>
    </location>
</feature>
<sequence>MNASIFWTKFAHKAGYIAETYKVITQDGYILQLDRIAGSKKSPPSDNKIAALFLHGLLHASPMWLLASAEKAL</sequence>
<dbReference type="Proteomes" id="UP000752696">
    <property type="component" value="Unassembled WGS sequence"/>
</dbReference>
<dbReference type="GO" id="GO:0006629">
    <property type="term" value="P:lipid metabolic process"/>
    <property type="evidence" value="ECO:0007669"/>
    <property type="project" value="InterPro"/>
</dbReference>